<keyword evidence="3" id="KW-1185">Reference proteome</keyword>
<organism evidence="2 3">
    <name type="scientific">Rhypophila decipiens</name>
    <dbReference type="NCBI Taxonomy" id="261697"/>
    <lineage>
        <taxon>Eukaryota</taxon>
        <taxon>Fungi</taxon>
        <taxon>Dikarya</taxon>
        <taxon>Ascomycota</taxon>
        <taxon>Pezizomycotina</taxon>
        <taxon>Sordariomycetes</taxon>
        <taxon>Sordariomycetidae</taxon>
        <taxon>Sordariales</taxon>
        <taxon>Naviculisporaceae</taxon>
        <taxon>Rhypophila</taxon>
    </lineage>
</organism>
<name>A0AAN6Y9J2_9PEZI</name>
<proteinExistence type="predicted"/>
<feature type="signal peptide" evidence="1">
    <location>
        <begin position="1"/>
        <end position="21"/>
    </location>
</feature>
<reference evidence="2" key="1">
    <citation type="journal article" date="2023" name="Mol. Phylogenet. Evol.">
        <title>Genome-scale phylogeny and comparative genomics of the fungal order Sordariales.</title>
        <authorList>
            <person name="Hensen N."/>
            <person name="Bonometti L."/>
            <person name="Westerberg I."/>
            <person name="Brannstrom I.O."/>
            <person name="Guillou S."/>
            <person name="Cros-Aarteil S."/>
            <person name="Calhoun S."/>
            <person name="Haridas S."/>
            <person name="Kuo A."/>
            <person name="Mondo S."/>
            <person name="Pangilinan J."/>
            <person name="Riley R."/>
            <person name="LaButti K."/>
            <person name="Andreopoulos B."/>
            <person name="Lipzen A."/>
            <person name="Chen C."/>
            <person name="Yan M."/>
            <person name="Daum C."/>
            <person name="Ng V."/>
            <person name="Clum A."/>
            <person name="Steindorff A."/>
            <person name="Ohm R.A."/>
            <person name="Martin F."/>
            <person name="Silar P."/>
            <person name="Natvig D.O."/>
            <person name="Lalanne C."/>
            <person name="Gautier V."/>
            <person name="Ament-Velasquez S.L."/>
            <person name="Kruys A."/>
            <person name="Hutchinson M.I."/>
            <person name="Powell A.J."/>
            <person name="Barry K."/>
            <person name="Miller A.N."/>
            <person name="Grigoriev I.V."/>
            <person name="Debuchy R."/>
            <person name="Gladieux P."/>
            <person name="Hiltunen Thoren M."/>
            <person name="Johannesson H."/>
        </authorList>
    </citation>
    <scope>NUCLEOTIDE SEQUENCE</scope>
    <source>
        <strain evidence="2">PSN293</strain>
    </source>
</reference>
<dbReference type="Proteomes" id="UP001301769">
    <property type="component" value="Unassembled WGS sequence"/>
</dbReference>
<protein>
    <submittedName>
        <fullName evidence="2">Uncharacterized protein</fullName>
    </submittedName>
</protein>
<evidence type="ECO:0000256" key="1">
    <source>
        <dbReference type="SAM" id="SignalP"/>
    </source>
</evidence>
<comment type="caution">
    <text evidence="2">The sequence shown here is derived from an EMBL/GenBank/DDBJ whole genome shotgun (WGS) entry which is preliminary data.</text>
</comment>
<keyword evidence="1" id="KW-0732">Signal</keyword>
<feature type="chain" id="PRO_5042920896" evidence="1">
    <location>
        <begin position="22"/>
        <end position="80"/>
    </location>
</feature>
<dbReference type="EMBL" id="MU858083">
    <property type="protein sequence ID" value="KAK4215178.1"/>
    <property type="molecule type" value="Genomic_DNA"/>
</dbReference>
<evidence type="ECO:0000313" key="3">
    <source>
        <dbReference type="Proteomes" id="UP001301769"/>
    </source>
</evidence>
<sequence>MKFTLLRGLTAALTISGTALAQQIIGPFFLRLQSDDSYIDGRYLEAYHSGATQATLGIDQKTRLPADAKSSYIYTLNYTG</sequence>
<evidence type="ECO:0000313" key="2">
    <source>
        <dbReference type="EMBL" id="KAK4215178.1"/>
    </source>
</evidence>
<dbReference type="AlphaFoldDB" id="A0AAN6Y9J2"/>
<reference evidence="2" key="2">
    <citation type="submission" date="2023-05" db="EMBL/GenBank/DDBJ databases">
        <authorList>
            <consortium name="Lawrence Berkeley National Laboratory"/>
            <person name="Steindorff A."/>
            <person name="Hensen N."/>
            <person name="Bonometti L."/>
            <person name="Westerberg I."/>
            <person name="Brannstrom I.O."/>
            <person name="Guillou S."/>
            <person name="Cros-Aarteil S."/>
            <person name="Calhoun S."/>
            <person name="Haridas S."/>
            <person name="Kuo A."/>
            <person name="Mondo S."/>
            <person name="Pangilinan J."/>
            <person name="Riley R."/>
            <person name="Labutti K."/>
            <person name="Andreopoulos B."/>
            <person name="Lipzen A."/>
            <person name="Chen C."/>
            <person name="Yanf M."/>
            <person name="Daum C."/>
            <person name="Ng V."/>
            <person name="Clum A."/>
            <person name="Ohm R."/>
            <person name="Martin F."/>
            <person name="Silar P."/>
            <person name="Natvig D."/>
            <person name="Lalanne C."/>
            <person name="Gautier V."/>
            <person name="Ament-Velasquez S.L."/>
            <person name="Kruys A."/>
            <person name="Hutchinson M.I."/>
            <person name="Powell A.J."/>
            <person name="Barry K."/>
            <person name="Miller A.N."/>
            <person name="Grigoriev I.V."/>
            <person name="Debuchy R."/>
            <person name="Gladieux P."/>
            <person name="Thoren M.H."/>
            <person name="Johannesson H."/>
        </authorList>
    </citation>
    <scope>NUCLEOTIDE SEQUENCE</scope>
    <source>
        <strain evidence="2">PSN293</strain>
    </source>
</reference>
<accession>A0AAN6Y9J2</accession>
<gene>
    <name evidence="2" type="ORF">QBC37DRAFT_130550</name>
</gene>